<sequence>MNKKYLSVALFGALMMVSTGVFTSCKDYDDDIDGLEQKYTDLNTELSAQKTSLEKALAGVQADADAAQVAADAAKAAADAAKTEADKAVAEASAVKALAEKAASDAKAEAIKEAKAYIDELMKNVATDEELSVLSGKIDGIQSDLNTMKEDLKDLGVDLNAEVEARAKADQALQVQIDALKKFEEATGKKFDSLQGQLDAMKKELANLGSKEEIENLLKKANEEMQKEVSDQLNTLLGVLSARLNSLIFKPAFYYQGIEAMGAYSYNYNVLTVNKINANGDFKTDAPKVGVATSMTPGLVAEYHMNPSIADWKKITKLTYISADKEYKTRANGVVEAIVDNFKGDKGLLTVNSHLVNGTVKDIEQDSKVTVLALEAHYNNGKQDTIITSDYAAIKAVNAHNLTLALSQPFEQNETVHLYKTAAEAINATATREIIWNHEGEDLSKLINTHFDEIVDPEDLTKDIHKKLDKYAFDKTSESYGFKYSYELVGYHVGDNKTSESAHAALNGAILRPQMPKDGLQQEFGAEQNKAEKGREPLVRITLTDIKSNKIAAVGYMKFKIVDTITESDVVLTPNFDFADIYTVNCTETQKELKLTWHQFEEQIIAQLEKQGISKEDFHDNFTLDGGVNDATQYDGILPASKVATTKYGIVSQSIQDDGGNETQILKWMVKNNQAYQVFKNKESMKAIVRYTKVIDAAKGINQYVYVTLNWTPSKRNVTPAGTLADADKNRAYWYAKNDPKAGTGYSDIHANVETVGQEGADDEFKSDILNTFMGNDVTVTGIDAVYTAFTDAKLTKTFTFVNPQGTALTPVTGNSGQKYDITVGNNGKTLYANKVGAPLIKYPVVTINASTLEYNADNATNEWAKDILNYADHNELADKQTFTAKIQINAANCDYVPFALSNNTFFAKFLRPVSVADPHETNFLDGETGGSKAMLKLTFTDWRDHNFDNTAVTKGENYYEYYGIKSISCLEDQIRTDMNSTSGDFKDLLSAASKKIKFNFIEPTENDIQNGKGAVAHYFGELVYENNNTTVGDFQIKVPFDVKYDWGTIRVYVICKIAATVAN</sequence>
<dbReference type="KEGG" id="bcel:BcellWH2_03987"/>
<proteinExistence type="predicted"/>
<dbReference type="AlphaFoldDB" id="A0A0P0G0X5"/>
<dbReference type="PATRIC" id="fig|246787.4.peg.4125"/>
<dbReference type="Proteomes" id="UP001266995">
    <property type="component" value="Unassembled WGS sequence"/>
</dbReference>
<evidence type="ECO:0000256" key="1">
    <source>
        <dbReference type="SAM" id="Coils"/>
    </source>
</evidence>
<feature type="coiled-coil region" evidence="1">
    <location>
        <begin position="191"/>
        <end position="231"/>
    </location>
</feature>
<reference evidence="4" key="2">
    <citation type="submission" date="2023-08" db="EMBL/GenBank/DDBJ databases">
        <title>Reintroducing virulent viruses to syntetic microbiomes.</title>
        <authorList>
            <person name="Wilde J."/>
            <person name="Boyes R."/>
            <person name="Robinson A.V."/>
            <person name="Daisley B.A."/>
            <person name="Allen-Vercoe E."/>
        </authorList>
    </citation>
    <scope>NUCLEOTIDE SEQUENCE</scope>
    <source>
        <strain evidence="4">225I_12FAA</strain>
    </source>
</reference>
<dbReference type="RefSeq" id="WP_029427195.1">
    <property type="nucleotide sequence ID" value="NZ_CP012801.1"/>
</dbReference>
<dbReference type="EMBL" id="CP012801">
    <property type="protein sequence ID" value="ALJ61207.1"/>
    <property type="molecule type" value="Genomic_DNA"/>
</dbReference>
<dbReference type="PROSITE" id="PS51257">
    <property type="entry name" value="PROKAR_LIPOPROTEIN"/>
    <property type="match status" value="1"/>
</dbReference>
<name>A0A0P0G0X5_9BACE</name>
<accession>A0A0P0G0X5</accession>
<dbReference type="Proteomes" id="UP000061809">
    <property type="component" value="Chromosome"/>
</dbReference>
<feature type="signal peptide" evidence="2">
    <location>
        <begin position="1"/>
        <end position="23"/>
    </location>
</feature>
<evidence type="ECO:0000256" key="2">
    <source>
        <dbReference type="SAM" id="SignalP"/>
    </source>
</evidence>
<keyword evidence="1" id="KW-0175">Coiled coil</keyword>
<evidence type="ECO:0000313" key="4">
    <source>
        <dbReference type="EMBL" id="MDT4513449.1"/>
    </source>
</evidence>
<feature type="coiled-coil region" evidence="1">
    <location>
        <begin position="25"/>
        <end position="91"/>
    </location>
</feature>
<evidence type="ECO:0000313" key="3">
    <source>
        <dbReference type="EMBL" id="ALJ61207.1"/>
    </source>
</evidence>
<keyword evidence="2" id="KW-0732">Signal</keyword>
<evidence type="ECO:0000313" key="5">
    <source>
        <dbReference type="Proteomes" id="UP000061809"/>
    </source>
</evidence>
<organism evidence="3 5">
    <name type="scientific">Bacteroides cellulosilyticus</name>
    <dbReference type="NCBI Taxonomy" id="246787"/>
    <lineage>
        <taxon>Bacteria</taxon>
        <taxon>Pseudomonadati</taxon>
        <taxon>Bacteroidota</taxon>
        <taxon>Bacteroidia</taxon>
        <taxon>Bacteroidales</taxon>
        <taxon>Bacteroidaceae</taxon>
        <taxon>Bacteroides</taxon>
    </lineage>
</organism>
<dbReference type="EMBL" id="JAVSNH010000001">
    <property type="protein sequence ID" value="MDT4513449.1"/>
    <property type="molecule type" value="Genomic_DNA"/>
</dbReference>
<feature type="chain" id="PRO_5042679811" evidence="2">
    <location>
        <begin position="24"/>
        <end position="1064"/>
    </location>
</feature>
<gene>
    <name evidence="3" type="primary">smc_2</name>
    <name evidence="3" type="ORF">BcellWH2_03987</name>
    <name evidence="4" type="ORF">RO785_20980</name>
</gene>
<reference evidence="3 5" key="1">
    <citation type="journal article" date="2015" name="Science">
        <title>Genetic determinants of in vivo fitness and diet responsiveness in multiple human gut Bacteroides.</title>
        <authorList>
            <person name="Wu M."/>
            <person name="McNulty N.P."/>
            <person name="Rodionov D.A."/>
            <person name="Khoroshkin M.S."/>
            <person name="Griffin N.W."/>
            <person name="Cheng J."/>
            <person name="Latreille P."/>
            <person name="Kerstetter R.A."/>
            <person name="Terrapon N."/>
            <person name="Henrissat B."/>
            <person name="Osterman A.L."/>
            <person name="Gordon J.I."/>
        </authorList>
    </citation>
    <scope>NUCLEOTIDE SEQUENCE [LARGE SCALE GENOMIC DNA]</scope>
    <source>
        <strain evidence="3 5">WH2</strain>
    </source>
</reference>
<protein>
    <submittedName>
        <fullName evidence="3">Chromosome partition protein Smc</fullName>
    </submittedName>
</protein>